<accession>A0AAW1S464</accession>
<dbReference type="SUPFAM" id="SSF50891">
    <property type="entry name" value="Cyclophilin-like"/>
    <property type="match status" value="1"/>
</dbReference>
<name>A0AAW1S464_9CHLO</name>
<evidence type="ECO:0000256" key="1">
    <source>
        <dbReference type="SAM" id="MobiDB-lite"/>
    </source>
</evidence>
<dbReference type="FunFam" id="2.40.100.10:FF:000037">
    <property type="entry name" value="Peptidyl-prolyl cis-trans isomerase"/>
    <property type="match status" value="1"/>
</dbReference>
<dbReference type="PRINTS" id="PR00153">
    <property type="entry name" value="CSAPPISMRASE"/>
</dbReference>
<feature type="domain" description="PPIase cyclophilin-type" evidence="2">
    <location>
        <begin position="188"/>
        <end position="377"/>
    </location>
</feature>
<feature type="region of interest" description="Disordered" evidence="1">
    <location>
        <begin position="134"/>
        <end position="154"/>
    </location>
</feature>
<sequence length="379" mass="41013">MKSHAEFTGGIRLRSTVDFSCTAPVCKPETPDFLRLGRGELTRSSDRLRRNLLSSTLLAGTSKSANWQGSGPFGRAPGGWRQQALQSQPQRRLKHRACCTAGPLQPISRRLAALVTTAASGAVAERVSRGAIPIPGLGGDDRQAGDSAAELPPNTSVTDRVWMDVALCSEMPRGDRTLGDSAICNATEPLGRLVIGLYGEQVPQTVESFKKAVTEGTYNGTVFFKVFPGKFIKAGRQGSTRMGDIEPPRSLPVNADTLSSASYRLEHRRAGTVSLSLSENDDDWRIRSRSNYRNLQFLITTGPGPTPSLDGTNIVFGRVLEGLDTVSAVARVPTFKPSERIRFYNSVARFLGDGRAEQAQRQWGKPLQPVLITGSGIMT</sequence>
<dbReference type="GO" id="GO:0003755">
    <property type="term" value="F:peptidyl-prolyl cis-trans isomerase activity"/>
    <property type="evidence" value="ECO:0007669"/>
    <property type="project" value="InterPro"/>
</dbReference>
<gene>
    <name evidence="3" type="ORF">WJX74_005647</name>
</gene>
<organism evidence="3 4">
    <name type="scientific">Apatococcus lobatus</name>
    <dbReference type="NCBI Taxonomy" id="904363"/>
    <lineage>
        <taxon>Eukaryota</taxon>
        <taxon>Viridiplantae</taxon>
        <taxon>Chlorophyta</taxon>
        <taxon>core chlorophytes</taxon>
        <taxon>Trebouxiophyceae</taxon>
        <taxon>Chlorellales</taxon>
        <taxon>Chlorellaceae</taxon>
        <taxon>Apatococcus</taxon>
    </lineage>
</organism>
<dbReference type="Pfam" id="PF00160">
    <property type="entry name" value="Pro_isomerase"/>
    <property type="match status" value="1"/>
</dbReference>
<dbReference type="EMBL" id="JALJOS010000004">
    <property type="protein sequence ID" value="KAK9840221.1"/>
    <property type="molecule type" value="Genomic_DNA"/>
</dbReference>
<dbReference type="Gene3D" id="2.40.100.10">
    <property type="entry name" value="Cyclophilin-like"/>
    <property type="match status" value="1"/>
</dbReference>
<evidence type="ECO:0000313" key="3">
    <source>
        <dbReference type="EMBL" id="KAK9840221.1"/>
    </source>
</evidence>
<comment type="caution">
    <text evidence="3">The sequence shown here is derived from an EMBL/GenBank/DDBJ whole genome shotgun (WGS) entry which is preliminary data.</text>
</comment>
<dbReference type="InterPro" id="IPR002130">
    <property type="entry name" value="Cyclophilin-type_PPIase_dom"/>
</dbReference>
<dbReference type="PANTHER" id="PTHR47875">
    <property type="entry name" value="PEPTIDYL-PROLYL CIS-TRANS ISOMERASE CYP28, CHLOROPLASTIC"/>
    <property type="match status" value="1"/>
</dbReference>
<dbReference type="PROSITE" id="PS50072">
    <property type="entry name" value="CSA_PPIASE_2"/>
    <property type="match status" value="1"/>
</dbReference>
<evidence type="ECO:0000259" key="2">
    <source>
        <dbReference type="PROSITE" id="PS50072"/>
    </source>
</evidence>
<dbReference type="InterPro" id="IPR044178">
    <property type="entry name" value="CYP28-like"/>
</dbReference>
<keyword evidence="4" id="KW-1185">Reference proteome</keyword>
<dbReference type="GO" id="GO:0009507">
    <property type="term" value="C:chloroplast"/>
    <property type="evidence" value="ECO:0007669"/>
    <property type="project" value="TreeGrafter"/>
</dbReference>
<reference evidence="3 4" key="1">
    <citation type="journal article" date="2024" name="Nat. Commun.">
        <title>Phylogenomics reveals the evolutionary origins of lichenization in chlorophyte algae.</title>
        <authorList>
            <person name="Puginier C."/>
            <person name="Libourel C."/>
            <person name="Otte J."/>
            <person name="Skaloud P."/>
            <person name="Haon M."/>
            <person name="Grisel S."/>
            <person name="Petersen M."/>
            <person name="Berrin J.G."/>
            <person name="Delaux P.M."/>
            <person name="Dal Grande F."/>
            <person name="Keller J."/>
        </authorList>
    </citation>
    <scope>NUCLEOTIDE SEQUENCE [LARGE SCALE GENOMIC DNA]</scope>
    <source>
        <strain evidence="3 4">SAG 2145</strain>
    </source>
</reference>
<dbReference type="AlphaFoldDB" id="A0AAW1S464"/>
<proteinExistence type="predicted"/>
<protein>
    <recommendedName>
        <fullName evidence="2">PPIase cyclophilin-type domain-containing protein</fullName>
    </recommendedName>
</protein>
<evidence type="ECO:0000313" key="4">
    <source>
        <dbReference type="Proteomes" id="UP001438707"/>
    </source>
</evidence>
<dbReference type="InterPro" id="IPR029000">
    <property type="entry name" value="Cyclophilin-like_dom_sf"/>
</dbReference>
<dbReference type="PANTHER" id="PTHR47875:SF1">
    <property type="entry name" value="PEPTIDYL-PROLYL CIS-TRANS ISOMERASE CYP28, CHLOROPLASTIC"/>
    <property type="match status" value="1"/>
</dbReference>
<dbReference type="Proteomes" id="UP001438707">
    <property type="component" value="Unassembled WGS sequence"/>
</dbReference>